<evidence type="ECO:0000313" key="2">
    <source>
        <dbReference type="EMBL" id="CAF1562018.1"/>
    </source>
</evidence>
<evidence type="ECO:0000256" key="1">
    <source>
        <dbReference type="SAM" id="MobiDB-lite"/>
    </source>
</evidence>
<evidence type="ECO:0000313" key="3">
    <source>
        <dbReference type="Proteomes" id="UP000663852"/>
    </source>
</evidence>
<proteinExistence type="predicted"/>
<comment type="caution">
    <text evidence="2">The sequence shown here is derived from an EMBL/GenBank/DDBJ whole genome shotgun (WGS) entry which is preliminary data.</text>
</comment>
<name>A0A815XVE0_ADIRI</name>
<dbReference type="OrthoDB" id="10391555at2759"/>
<sequence>MKTMLGPSSSFTNTEETLRSSVSSINPQGLELPTNTSSIPQRLQLNSNMNSERKLDKLEYTSLHQLPSTTTFDQTDRLKLEIERLTKELELMKLQQSNTIRVSHSDTSGATVQQRTTTQLPYSNVNTTPIHIIVNT</sequence>
<feature type="non-terminal residue" evidence="2">
    <location>
        <position position="136"/>
    </location>
</feature>
<dbReference type="AlphaFoldDB" id="A0A815XVE0"/>
<feature type="region of interest" description="Disordered" evidence="1">
    <location>
        <begin position="1"/>
        <end position="39"/>
    </location>
</feature>
<reference evidence="2" key="1">
    <citation type="submission" date="2021-02" db="EMBL/GenBank/DDBJ databases">
        <authorList>
            <person name="Nowell W R."/>
        </authorList>
    </citation>
    <scope>NUCLEOTIDE SEQUENCE</scope>
</reference>
<accession>A0A815XVE0</accession>
<dbReference type="EMBL" id="CAJNOJ010002892">
    <property type="protein sequence ID" value="CAF1562018.1"/>
    <property type="molecule type" value="Genomic_DNA"/>
</dbReference>
<protein>
    <submittedName>
        <fullName evidence="2">Uncharacterized protein</fullName>
    </submittedName>
</protein>
<dbReference type="Proteomes" id="UP000663852">
    <property type="component" value="Unassembled WGS sequence"/>
</dbReference>
<organism evidence="2 3">
    <name type="scientific">Adineta ricciae</name>
    <name type="common">Rotifer</name>
    <dbReference type="NCBI Taxonomy" id="249248"/>
    <lineage>
        <taxon>Eukaryota</taxon>
        <taxon>Metazoa</taxon>
        <taxon>Spiralia</taxon>
        <taxon>Gnathifera</taxon>
        <taxon>Rotifera</taxon>
        <taxon>Eurotatoria</taxon>
        <taxon>Bdelloidea</taxon>
        <taxon>Adinetida</taxon>
        <taxon>Adinetidae</taxon>
        <taxon>Adineta</taxon>
    </lineage>
</organism>
<gene>
    <name evidence="2" type="ORF">EDS130_LOCUS46631</name>
</gene>